<reference evidence="4" key="1">
    <citation type="journal article" date="2012" name="PLoS Pathog.">
        <title>Comparative genomics of the apicomplexan parasites Toxoplasma gondii and Neospora caninum: Coccidia differing in host range and transmission strategy.</title>
        <authorList>
            <person name="Reid A.J."/>
            <person name="Vermont S.J."/>
            <person name="Cotton J.A."/>
            <person name="Harris D."/>
            <person name="Hill-Cawthorne G.A."/>
            <person name="Konen-Waisman S."/>
            <person name="Latham S.M."/>
            <person name="Mourier T."/>
            <person name="Norton R."/>
            <person name="Quail M.A."/>
            <person name="Sanders M."/>
            <person name="Shanmugam D."/>
            <person name="Sohal A."/>
            <person name="Wasmuth J.D."/>
            <person name="Brunk B."/>
            <person name="Grigg M.E."/>
            <person name="Howard J.C."/>
            <person name="Parkinson J."/>
            <person name="Roos D.S."/>
            <person name="Trees A.J."/>
            <person name="Berriman M."/>
            <person name="Pain A."/>
            <person name="Wastling J.M."/>
        </authorList>
    </citation>
    <scope>NUCLEOTIDE SEQUENCE [LARGE SCALE GENOMIC DNA]</scope>
    <source>
        <strain evidence="4">Liverpool</strain>
    </source>
</reference>
<feature type="signal peptide" evidence="2">
    <location>
        <begin position="1"/>
        <end position="39"/>
    </location>
</feature>
<feature type="compositionally biased region" description="Low complexity" evidence="1">
    <location>
        <begin position="102"/>
        <end position="115"/>
    </location>
</feature>
<proteinExistence type="predicted"/>
<dbReference type="InParanoid" id="F0VM51"/>
<evidence type="ECO:0000256" key="2">
    <source>
        <dbReference type="SAM" id="SignalP"/>
    </source>
</evidence>
<feature type="region of interest" description="Disordered" evidence="1">
    <location>
        <begin position="721"/>
        <end position="754"/>
    </location>
</feature>
<dbReference type="VEuPathDB" id="ToxoDB:NCLIV_047600"/>
<accession>F0VM51</accession>
<feature type="compositionally biased region" description="Polar residues" evidence="1">
    <location>
        <begin position="211"/>
        <end position="224"/>
    </location>
</feature>
<dbReference type="AlphaFoldDB" id="F0VM51"/>
<dbReference type="OrthoDB" id="332810at2759"/>
<organism evidence="3 4">
    <name type="scientific">Neospora caninum (strain Liverpool)</name>
    <dbReference type="NCBI Taxonomy" id="572307"/>
    <lineage>
        <taxon>Eukaryota</taxon>
        <taxon>Sar</taxon>
        <taxon>Alveolata</taxon>
        <taxon>Apicomplexa</taxon>
        <taxon>Conoidasida</taxon>
        <taxon>Coccidia</taxon>
        <taxon>Eucoccidiorida</taxon>
        <taxon>Eimeriorina</taxon>
        <taxon>Sarcocystidae</taxon>
        <taxon>Neospora</taxon>
    </lineage>
</organism>
<feature type="chain" id="PRO_5003261234" description="Transmembrane protein" evidence="2">
    <location>
        <begin position="40"/>
        <end position="754"/>
    </location>
</feature>
<dbReference type="RefSeq" id="XP_003884360.1">
    <property type="nucleotide sequence ID" value="XM_003884311.1"/>
</dbReference>
<feature type="compositionally biased region" description="Low complexity" evidence="1">
    <location>
        <begin position="80"/>
        <end position="92"/>
    </location>
</feature>
<sequence>MEGSRVASRPFHLPLLALSSLVSLQCLISVSLFPGTSLAAAPPLDSISPSVSSPFASPFFSPLLAPVSPRSPVAGAPLFDVSPQSPSDPVSPAVRPETSQWPLAPGAPASGPRPSFLSAVSRAEPGRFAKAAPRLSLLQVPLEVTVLEHRANGEIVEHPGLGTRPATPARGESEGKEILEELDAAGASTSAVISPGLKRALSEEGDDEAGSSASSPGKTRSAQSRGFLGGARHWLKKKIIGFFMRIFNPTSLKKKGNEAAAIDKYLEDPKKLDAELKCVRIRDEKARTKKFSAFCKKFKGWPKLMELCTLFSGRINHKLADNLQCNGLSFRECLEAIEIPLVQPFFTHMNELTVHHMSGDAANSEGSSPRRRRGAFDPIQRIPVGPASVRLGEFVVGVSESASAYAKHLASDEDGGPGSYLAPSCVYREEVSRNEKTKTRKLQRAGNKGQRDRVQHLHSLYKLVHLAEFGTPAAFDGMFIALLTQVWTTKTCPNEVRKLRRKKHLLKTSDGTVRVSGGDIFTRALILSVARAALPSARDCLASHPPSGNCLAMIFSVNMEQPWKQLMHLVAGKDTAAAIKLIGELPHILQTTIPTAEALDKARGRLTEQLQQIFSLVSGSGRAGRKVLNVIAKWKWLLKMITRLVSFLSSMHRGSSGASSVAARVGQRLAAKGQNTRTGHLVTDAMLLEMASRSGANMNIVCVIMYFLPEIIAMVRNRSVGGGGSEEEPLFSGDDGDGKGGNEDGDNDGDDDAL</sequence>
<keyword evidence="2" id="KW-0732">Signal</keyword>
<evidence type="ECO:0000313" key="4">
    <source>
        <dbReference type="Proteomes" id="UP000007494"/>
    </source>
</evidence>
<feature type="region of interest" description="Disordered" evidence="1">
    <location>
        <begin position="78"/>
        <end position="118"/>
    </location>
</feature>
<dbReference type="eggNOG" id="ENOG502TMIX">
    <property type="taxonomic scope" value="Eukaryota"/>
</dbReference>
<dbReference type="OMA" id="SGANMKC"/>
<feature type="region of interest" description="Disordered" evidence="1">
    <location>
        <begin position="199"/>
        <end position="224"/>
    </location>
</feature>
<protein>
    <recommendedName>
        <fullName evidence="5">Transmembrane protein</fullName>
    </recommendedName>
</protein>
<evidence type="ECO:0000313" key="3">
    <source>
        <dbReference type="EMBL" id="CBZ54329.1"/>
    </source>
</evidence>
<dbReference type="EMBL" id="FR823391">
    <property type="protein sequence ID" value="CBZ54329.1"/>
    <property type="molecule type" value="Genomic_DNA"/>
</dbReference>
<dbReference type="Proteomes" id="UP000007494">
    <property type="component" value="Chromosome X"/>
</dbReference>
<evidence type="ECO:0008006" key="5">
    <source>
        <dbReference type="Google" id="ProtNLM"/>
    </source>
</evidence>
<evidence type="ECO:0000256" key="1">
    <source>
        <dbReference type="SAM" id="MobiDB-lite"/>
    </source>
</evidence>
<dbReference type="GeneID" id="13442260"/>
<feature type="compositionally biased region" description="Acidic residues" evidence="1">
    <location>
        <begin position="743"/>
        <end position="754"/>
    </location>
</feature>
<gene>
    <name evidence="3" type="ORF">NCLIV_047600</name>
</gene>
<name>F0VM51_NEOCL</name>
<keyword evidence="4" id="KW-1185">Reference proteome</keyword>